<dbReference type="GO" id="GO:0003677">
    <property type="term" value="F:DNA binding"/>
    <property type="evidence" value="ECO:0007669"/>
    <property type="project" value="UniProtKB-UniRule"/>
</dbReference>
<dbReference type="Gene3D" id="1.10.150.130">
    <property type="match status" value="1"/>
</dbReference>
<dbReference type="InterPro" id="IPR010998">
    <property type="entry name" value="Integrase_recombinase_N"/>
</dbReference>
<dbReference type="STRING" id="1499688.BN000_00292"/>
<sequence length="170" mass="19302">MGGSALLNIGKSYGPITRYSAQLWNAIWQVSAMNSYVIDKGVENLIKDDFMVLLDEVKPDVILSIHPNFNGSVINILRKERIQIPFGTLIADLVIKDTPDVPQLRDVLYSLLEAIDIFIRAKTAEGLRPGTIKGYHEIFSYFRQWLDNDTTKVNEITADTITIRQFINYP</sequence>
<gene>
    <name evidence="4" type="ORF">BN000_00292</name>
</gene>
<evidence type="ECO:0000259" key="3">
    <source>
        <dbReference type="PROSITE" id="PS51900"/>
    </source>
</evidence>
<accession>A0A0U1NQU2</accession>
<keyword evidence="5" id="KW-1185">Reference proteome</keyword>
<dbReference type="EMBL" id="CVRB01000001">
    <property type="protein sequence ID" value="CRK80409.1"/>
    <property type="molecule type" value="Genomic_DNA"/>
</dbReference>
<feature type="domain" description="Core-binding (CB)" evidence="3">
    <location>
        <begin position="109"/>
        <end position="170"/>
    </location>
</feature>
<dbReference type="PROSITE" id="PS51900">
    <property type="entry name" value="CB"/>
    <property type="match status" value="1"/>
</dbReference>
<evidence type="ECO:0000313" key="5">
    <source>
        <dbReference type="Proteomes" id="UP000199087"/>
    </source>
</evidence>
<protein>
    <recommendedName>
        <fullName evidence="3">Core-binding (CB) domain-containing protein</fullName>
    </recommendedName>
</protein>
<dbReference type="Proteomes" id="UP000199087">
    <property type="component" value="Unassembled WGS sequence"/>
</dbReference>
<keyword evidence="1 2" id="KW-0238">DNA-binding</keyword>
<evidence type="ECO:0000256" key="2">
    <source>
        <dbReference type="PROSITE-ProRule" id="PRU01248"/>
    </source>
</evidence>
<reference evidence="5" key="1">
    <citation type="submission" date="2015-05" db="EMBL/GenBank/DDBJ databases">
        <authorList>
            <person name="Urmite Genomes"/>
        </authorList>
    </citation>
    <scope>NUCLEOTIDE SEQUENCE [LARGE SCALE GENOMIC DNA]</scope>
    <source>
        <strain evidence="5">LF1</strain>
    </source>
</reference>
<evidence type="ECO:0000256" key="1">
    <source>
        <dbReference type="ARBA" id="ARBA00023125"/>
    </source>
</evidence>
<dbReference type="AlphaFoldDB" id="A0A0U1NQU2"/>
<organism evidence="4 5">
    <name type="scientific">Neobacillus massiliamazoniensis</name>
    <dbReference type="NCBI Taxonomy" id="1499688"/>
    <lineage>
        <taxon>Bacteria</taxon>
        <taxon>Bacillati</taxon>
        <taxon>Bacillota</taxon>
        <taxon>Bacilli</taxon>
        <taxon>Bacillales</taxon>
        <taxon>Bacillaceae</taxon>
        <taxon>Neobacillus</taxon>
    </lineage>
</organism>
<name>A0A0U1NQU2_9BACI</name>
<dbReference type="InterPro" id="IPR044068">
    <property type="entry name" value="CB"/>
</dbReference>
<evidence type="ECO:0000313" key="4">
    <source>
        <dbReference type="EMBL" id="CRK80409.1"/>
    </source>
</evidence>
<proteinExistence type="predicted"/>